<protein>
    <submittedName>
        <fullName evidence="1">Uncharacterized protein</fullName>
    </submittedName>
</protein>
<accession>A0A6V8L5B2</accession>
<dbReference type="EMBL" id="BLPG01000001">
    <property type="protein sequence ID" value="GFJ87835.1"/>
    <property type="molecule type" value="Genomic_DNA"/>
</dbReference>
<reference evidence="1 2" key="2">
    <citation type="submission" date="2020-03" db="EMBL/GenBank/DDBJ databases">
        <authorList>
            <person name="Ichikawa N."/>
            <person name="Kimura A."/>
            <person name="Kitahashi Y."/>
            <person name="Uohara A."/>
        </authorList>
    </citation>
    <scope>NUCLEOTIDE SEQUENCE [LARGE SCALE GENOMIC DNA]</scope>
    <source>
        <strain evidence="1 2">NBRC 108638</strain>
    </source>
</reference>
<comment type="caution">
    <text evidence="1">The sequence shown here is derived from an EMBL/GenBank/DDBJ whole genome shotgun (WGS) entry which is preliminary data.</text>
</comment>
<organism evidence="1 2">
    <name type="scientific">Phytohabitans rumicis</name>
    <dbReference type="NCBI Taxonomy" id="1076125"/>
    <lineage>
        <taxon>Bacteria</taxon>
        <taxon>Bacillati</taxon>
        <taxon>Actinomycetota</taxon>
        <taxon>Actinomycetes</taxon>
        <taxon>Micromonosporales</taxon>
        <taxon>Micromonosporaceae</taxon>
    </lineage>
</organism>
<dbReference type="AlphaFoldDB" id="A0A6V8L5B2"/>
<keyword evidence="2" id="KW-1185">Reference proteome</keyword>
<name>A0A6V8L5B2_9ACTN</name>
<evidence type="ECO:0000313" key="1">
    <source>
        <dbReference type="EMBL" id="GFJ87835.1"/>
    </source>
</evidence>
<dbReference type="Proteomes" id="UP000482960">
    <property type="component" value="Unassembled WGS sequence"/>
</dbReference>
<proteinExistence type="predicted"/>
<reference evidence="1 2" key="1">
    <citation type="submission" date="2020-03" db="EMBL/GenBank/DDBJ databases">
        <title>Whole genome shotgun sequence of Phytohabitans rumicis NBRC 108638.</title>
        <authorList>
            <person name="Komaki H."/>
            <person name="Tamura T."/>
        </authorList>
    </citation>
    <scope>NUCLEOTIDE SEQUENCE [LARGE SCALE GENOMIC DNA]</scope>
    <source>
        <strain evidence="1 2">NBRC 108638</strain>
    </source>
</reference>
<dbReference type="RefSeq" id="WP_246277704.1">
    <property type="nucleotide sequence ID" value="NZ_BLPG01000001.1"/>
</dbReference>
<sequence>MTRYAIDESRGELLATWETGWGAVAIRVAPLAASLEPRQRLALAAEMSGLSEALWRCYTHPASAADSLEINTEGWRREQTRNEFASVTANIGKPSLPDSDGMLMVSYDPVEERAHRVGRCLHAAADGDLTAAVIADVEAEIAAVEGAELGDLSGRSAQAVQLTRQDASPVQVAAADRILTDDPLGADELFLDLDPTSACVAAAHWLQAAADVAARASSGAATGVLIEADDIEALPYATPAAVLELMEIGLSPTDAVTSLIRDAMAVAEGEAPDIDELRDKLEEADEQAERYGVDDPEAVGEFTTIRLTTLDSDTAIAHQPYPRRSISRGHVAPPRLTGDLAAGQARWPAVEDGYVVHVEAPGVVGADHRQLMPPLERRQDVHGGRVRVVFRVEMP</sequence>
<gene>
    <name evidence="1" type="ORF">Prum_014770</name>
</gene>
<evidence type="ECO:0000313" key="2">
    <source>
        <dbReference type="Proteomes" id="UP000482960"/>
    </source>
</evidence>